<sequence>MSDTSRLSEVDHRISGVPNDQDQDNVVQPMSLQPRKSEMGCSMGLLGLVPPAWPGTIRAPTIPDSIRIPPPQVFTSQSLGHLARCSECVLLSRLATPIAIDPRPPPLPSSYPPLYA</sequence>
<dbReference type="AlphaFoldDB" id="A0AAN8NHT1"/>
<evidence type="ECO:0000256" key="1">
    <source>
        <dbReference type="SAM" id="MobiDB-lite"/>
    </source>
</evidence>
<evidence type="ECO:0000313" key="2">
    <source>
        <dbReference type="EMBL" id="KAK6616786.1"/>
    </source>
</evidence>
<accession>A0AAN8NHT1</accession>
<reference evidence="2 3" key="1">
    <citation type="submission" date="2023-10" db="EMBL/GenBank/DDBJ databases">
        <title>Genomes of two closely related lineages of the louse Polyplax serrata with different host specificities.</title>
        <authorList>
            <person name="Martinu J."/>
            <person name="Tarabai H."/>
            <person name="Stefka J."/>
            <person name="Hypsa V."/>
        </authorList>
    </citation>
    <scope>NUCLEOTIDE SEQUENCE [LARGE SCALE GENOMIC DNA]</scope>
    <source>
        <strain evidence="2">HR10_N</strain>
    </source>
</reference>
<name>A0AAN8NHT1_POLSC</name>
<organism evidence="2 3">
    <name type="scientific">Polyplax serrata</name>
    <name type="common">Common mouse louse</name>
    <dbReference type="NCBI Taxonomy" id="468196"/>
    <lineage>
        <taxon>Eukaryota</taxon>
        <taxon>Metazoa</taxon>
        <taxon>Ecdysozoa</taxon>
        <taxon>Arthropoda</taxon>
        <taxon>Hexapoda</taxon>
        <taxon>Insecta</taxon>
        <taxon>Pterygota</taxon>
        <taxon>Neoptera</taxon>
        <taxon>Paraneoptera</taxon>
        <taxon>Psocodea</taxon>
        <taxon>Troctomorpha</taxon>
        <taxon>Phthiraptera</taxon>
        <taxon>Anoplura</taxon>
        <taxon>Polyplacidae</taxon>
        <taxon>Polyplax</taxon>
    </lineage>
</organism>
<dbReference type="Proteomes" id="UP001372834">
    <property type="component" value="Unassembled WGS sequence"/>
</dbReference>
<evidence type="ECO:0000313" key="3">
    <source>
        <dbReference type="Proteomes" id="UP001372834"/>
    </source>
</evidence>
<feature type="region of interest" description="Disordered" evidence="1">
    <location>
        <begin position="1"/>
        <end position="26"/>
    </location>
</feature>
<dbReference type="EMBL" id="JAWJWE010000054">
    <property type="protein sequence ID" value="KAK6616786.1"/>
    <property type="molecule type" value="Genomic_DNA"/>
</dbReference>
<feature type="compositionally biased region" description="Basic and acidic residues" evidence="1">
    <location>
        <begin position="1"/>
        <end position="14"/>
    </location>
</feature>
<protein>
    <submittedName>
        <fullName evidence="2">Uncharacterized protein</fullName>
    </submittedName>
</protein>
<gene>
    <name evidence="2" type="ORF">RUM43_015085</name>
</gene>
<comment type="caution">
    <text evidence="2">The sequence shown here is derived from an EMBL/GenBank/DDBJ whole genome shotgun (WGS) entry which is preliminary data.</text>
</comment>
<proteinExistence type="predicted"/>